<name>A0A2T7BFH1_9BACT</name>
<evidence type="ECO:0000313" key="3">
    <source>
        <dbReference type="EMBL" id="PUZ25029.1"/>
    </source>
</evidence>
<keyword evidence="4" id="KW-1185">Reference proteome</keyword>
<reference evidence="3 4" key="1">
    <citation type="submission" date="2018-04" db="EMBL/GenBank/DDBJ databases">
        <title>Chitinophaga fuyangensis sp. nov., isolated from soil in a chemical factory.</title>
        <authorList>
            <person name="Chen K."/>
        </authorList>
    </citation>
    <scope>NUCLEOTIDE SEQUENCE [LARGE SCALE GENOMIC DNA]</scope>
    <source>
        <strain evidence="3 4">LY-1</strain>
    </source>
</reference>
<evidence type="ECO:0000313" key="4">
    <source>
        <dbReference type="Proteomes" id="UP000244450"/>
    </source>
</evidence>
<dbReference type="AlphaFoldDB" id="A0A2T7BFH1"/>
<gene>
    <name evidence="3" type="ORF">DCC81_11995</name>
</gene>
<keyword evidence="1" id="KW-0175">Coiled coil</keyword>
<feature type="coiled-coil region" evidence="1">
    <location>
        <begin position="701"/>
        <end position="769"/>
    </location>
</feature>
<evidence type="ECO:0000256" key="1">
    <source>
        <dbReference type="SAM" id="Coils"/>
    </source>
</evidence>
<proteinExistence type="predicted"/>
<feature type="region of interest" description="Disordered" evidence="2">
    <location>
        <begin position="142"/>
        <end position="163"/>
    </location>
</feature>
<comment type="caution">
    <text evidence="3">The sequence shown here is derived from an EMBL/GenBank/DDBJ whole genome shotgun (WGS) entry which is preliminary data.</text>
</comment>
<protein>
    <recommendedName>
        <fullName evidence="5">Bacteriophage tail tape measure N-terminal domain-containing protein</fullName>
    </recommendedName>
</protein>
<dbReference type="RefSeq" id="WP_108686866.1">
    <property type="nucleotide sequence ID" value="NZ_QCYK01000002.1"/>
</dbReference>
<feature type="coiled-coil region" evidence="1">
    <location>
        <begin position="830"/>
        <end position="857"/>
    </location>
</feature>
<dbReference type="EMBL" id="QCYK01000002">
    <property type="protein sequence ID" value="PUZ25029.1"/>
    <property type="molecule type" value="Genomic_DNA"/>
</dbReference>
<evidence type="ECO:0000256" key="2">
    <source>
        <dbReference type="SAM" id="MobiDB-lite"/>
    </source>
</evidence>
<organism evidence="3 4">
    <name type="scientific">Chitinophaga parva</name>
    <dbReference type="NCBI Taxonomy" id="2169414"/>
    <lineage>
        <taxon>Bacteria</taxon>
        <taxon>Pseudomonadati</taxon>
        <taxon>Bacteroidota</taxon>
        <taxon>Chitinophagia</taxon>
        <taxon>Chitinophagales</taxon>
        <taxon>Chitinophagaceae</taxon>
        <taxon>Chitinophaga</taxon>
    </lineage>
</organism>
<dbReference type="Proteomes" id="UP000244450">
    <property type="component" value="Unassembled WGS sequence"/>
</dbReference>
<feature type="coiled-coil region" evidence="1">
    <location>
        <begin position="392"/>
        <end position="423"/>
    </location>
</feature>
<accession>A0A2T7BFH1</accession>
<sequence>MGDIIDVVTRLSYETNPTGLQTALSLVTKNREEIERLEKEVKQLGADYARTAATDIQTRQKIMDQINAHQRTIKGLNAEIDKEIVSNKELSAVLEKEIGTIGLLTKKLEVLERARKEATDPADIGRYNQAIKQAQEEISKLKNLTPPPQPGQPTPPAQPGNKANVSGVYAGLNNIVRDAPFGIIGISNNITQLTDAWALLGKETEKTGGATKAFFSGLLGSGGIALGISLITTYLTTLAQKYGSLGTAIDVLTGEMTVEEKAHANLISTLEKGAHQYASAVENVDELRNHIKLAKDGFIDKDKVVKEYNDTIGRTVGQVKSLDEAEQSLVKNADAYLKFMFLKTKATAAYQLASEEAKKSVVEQAKTDKESVDYIFSGALQSSDTAVANLAKKNAKSNRDQASKEYEENQKAYEKFAKEAEDAAAAISKKYGFNFLEDRRSSGAEHQIENVYAQKLQEMKAQLAAITAATFQSDDTITAKVRESIAKTNADIDNLLKDKKLTTPQAAILKALAGDIGNAQLSKELTEYHDKIIDAQRKLNSELARMAEEDADKHVALIVDDFDRQNAQIDNDLAKQKDVYARALDDMLKENEDKRKEGLLGRDPFSNDVIALANAARIRIIFGKLLDNLQADADQKKQRLALSLFDIAGTFDKTYYDGFQAQISEQLAPNIEALTKRFLDGEITYKKYQDELTKITEDGEAKRRQINLRALQDELDLQERKLQAAKLTATSDDEQNAIQDKIAQLRKQIADLQAEIAKATGQAQNTVDTKDKERRDKTISGFRTMSDAGVSAYRTILQAQIDQVDRSISIEQQRVDRVQAIADRGNAKALQQEEQRLNQLQKQREKYARAMLAINAAQTLSESVLAIASAAGESGAGAIVIVPAVIAALAAGFGIVKGLAGDNTVNLAKGRVGLQGPGTTTSDSIPANLSRGESVITADATAHHRNILEGMNKGTRYELIDRNRIAAVQLAPVPTLQRTPINGIVQAPGAGGMGNTKEVEKRLDRVERAVRAIPGTVLHLDEHGLSARVTQVQERNEKMRRL</sequence>
<feature type="coiled-coil region" evidence="1">
    <location>
        <begin position="20"/>
        <end position="79"/>
    </location>
</feature>
<feature type="compositionally biased region" description="Pro residues" evidence="2">
    <location>
        <begin position="145"/>
        <end position="158"/>
    </location>
</feature>
<dbReference type="OrthoDB" id="780707at2"/>
<evidence type="ECO:0008006" key="5">
    <source>
        <dbReference type="Google" id="ProtNLM"/>
    </source>
</evidence>